<feature type="chain" id="PRO_5004194111" evidence="4">
    <location>
        <begin position="40"/>
        <end position="407"/>
    </location>
</feature>
<keyword evidence="7" id="KW-1185">Reference proteome</keyword>
<protein>
    <submittedName>
        <fullName evidence="6">Component of ABC transporter</fullName>
    </submittedName>
</protein>
<dbReference type="InterPro" id="IPR025997">
    <property type="entry name" value="SBP_2_dom"/>
</dbReference>
<organism evidence="6 7">
    <name type="scientific">Rhizobium johnstonii (strain DSM 114642 / LMG 32736 / 3841)</name>
    <name type="common">Rhizobium leguminosarum bv. viciae</name>
    <dbReference type="NCBI Taxonomy" id="216596"/>
    <lineage>
        <taxon>Bacteria</taxon>
        <taxon>Pseudomonadati</taxon>
        <taxon>Pseudomonadota</taxon>
        <taxon>Alphaproteobacteria</taxon>
        <taxon>Hyphomicrobiales</taxon>
        <taxon>Rhizobiaceae</taxon>
        <taxon>Rhizobium/Agrobacterium group</taxon>
        <taxon>Rhizobium</taxon>
        <taxon>Rhizobium johnstonii</taxon>
    </lineage>
</organism>
<evidence type="ECO:0000256" key="4">
    <source>
        <dbReference type="SAM" id="SignalP"/>
    </source>
</evidence>
<comment type="similarity">
    <text evidence="2">Belongs to the bacterial solute-binding protein 2 family.</text>
</comment>
<gene>
    <name evidence="6" type="ordered locus">RL0629</name>
</gene>
<dbReference type="Gene3D" id="3.40.50.2300">
    <property type="match status" value="2"/>
</dbReference>
<reference evidence="6 7" key="1">
    <citation type="journal article" date="2006" name="Genome Biol.">
        <title>The genome of Rhizobium leguminosarum has recognizable core and accessory components.</title>
        <authorList>
            <person name="Young J.W."/>
            <person name="Crossman L.C."/>
            <person name="Johnston A.W.B."/>
            <person name="Thomson N.R."/>
            <person name="Ghazoui Z.F."/>
            <person name="Hull K.H."/>
            <person name="Wexler M."/>
            <person name="Curson A.R.J."/>
            <person name="Todd J.D."/>
            <person name="Poole P.S."/>
            <person name="Mauchline T.H."/>
            <person name="East A.K."/>
            <person name="Quail M.A."/>
            <person name="Churcher C."/>
            <person name="Arrowsmith C."/>
            <person name="Cherevach A."/>
            <person name="Chillingworth T."/>
            <person name="Clarke K."/>
            <person name="Cronin A."/>
            <person name="Davis P."/>
            <person name="Fraser A."/>
            <person name="Hance Z."/>
            <person name="Hauser H."/>
            <person name="Jagels K."/>
            <person name="Moule S."/>
            <person name="Mungall K."/>
            <person name="Norbertczak H."/>
            <person name="Rabbinowitsch E."/>
            <person name="Sanders M."/>
            <person name="Simmonds M."/>
            <person name="Whitehead S."/>
            <person name="Parkhill J."/>
        </authorList>
    </citation>
    <scope>NUCLEOTIDE SEQUENCE [LARGE SCALE GENOMIC DNA]</scope>
    <source>
        <strain evidence="7">DSM 114642 / LMG 32736 / 3841</strain>
    </source>
</reference>
<evidence type="ECO:0000256" key="1">
    <source>
        <dbReference type="ARBA" id="ARBA00004196"/>
    </source>
</evidence>
<dbReference type="Pfam" id="PF13407">
    <property type="entry name" value="Peripla_BP_4"/>
    <property type="match status" value="1"/>
</dbReference>
<evidence type="ECO:0000259" key="5">
    <source>
        <dbReference type="Pfam" id="PF13407"/>
    </source>
</evidence>
<evidence type="ECO:0000256" key="2">
    <source>
        <dbReference type="ARBA" id="ARBA00007639"/>
    </source>
</evidence>
<dbReference type="KEGG" id="rle:RL0629"/>
<dbReference type="EnsemblBacteria" id="CAK06123">
    <property type="protein sequence ID" value="CAK06123"/>
    <property type="gene ID" value="RL0629"/>
</dbReference>
<evidence type="ECO:0000256" key="3">
    <source>
        <dbReference type="ARBA" id="ARBA00022729"/>
    </source>
</evidence>
<dbReference type="HOGENOM" id="CLU_709547_0_0_5"/>
<sequence length="407" mass="43000">MHQLSPLPGRVAAGRRINMKTHARLLVAATCLAASAAYADDFHGFDPAKFDGNMLSAEALKAMAADASKVTPPKNGSKYSIGFANLQRDIAFGVLVEKGIQANADAAGVELVVADNRLDGPTALANAKSFAERKVDYVIEFQTDANFGQTVMDVFKQDGTKVTAIDIPMPGASFFGVNNPKSGFMGGSYLATAAAKQFGADTVKSGYLVIGALPQSGVIPRMRTEGQRAGFLALTKDFPADHIIEIDTKNTLQESYTQMNNVLGRIPPGAPILIIAINDQATMGMLQAVRAAGRVDQAIAVGNGADEAEALATDPKLVAATGSFPGSYGNYLIPIALSALAGKAVPEATFVTHQMVTKANICKFYKEFACAGEADGYTFPEAEFASYLSGLKKEDWLKGYEAILPKQ</sequence>
<name>Q1MLN0_RHIJ3</name>
<dbReference type="eggNOG" id="COG1879">
    <property type="taxonomic scope" value="Bacteria"/>
</dbReference>
<dbReference type="InterPro" id="IPR028082">
    <property type="entry name" value="Peripla_BP_I"/>
</dbReference>
<dbReference type="Proteomes" id="UP000006575">
    <property type="component" value="Chromosome"/>
</dbReference>
<dbReference type="EMBL" id="AM236080">
    <property type="protein sequence ID" value="CAK06123.1"/>
    <property type="molecule type" value="Genomic_DNA"/>
</dbReference>
<evidence type="ECO:0000313" key="7">
    <source>
        <dbReference type="Proteomes" id="UP000006575"/>
    </source>
</evidence>
<dbReference type="PANTHER" id="PTHR46847">
    <property type="entry name" value="D-ALLOSE-BINDING PERIPLASMIC PROTEIN-RELATED"/>
    <property type="match status" value="1"/>
</dbReference>
<comment type="subcellular location">
    <subcellularLocation>
        <location evidence="1">Cell envelope</location>
    </subcellularLocation>
</comment>
<feature type="domain" description="Periplasmic binding protein" evidence="5">
    <location>
        <begin position="81"/>
        <end position="343"/>
    </location>
</feature>
<dbReference type="AlphaFoldDB" id="Q1MLN0"/>
<feature type="signal peptide" evidence="4">
    <location>
        <begin position="1"/>
        <end position="39"/>
    </location>
</feature>
<dbReference type="PANTHER" id="PTHR46847:SF1">
    <property type="entry name" value="D-ALLOSE-BINDING PERIPLASMIC PROTEIN-RELATED"/>
    <property type="match status" value="1"/>
</dbReference>
<dbReference type="GO" id="GO:0030313">
    <property type="term" value="C:cell envelope"/>
    <property type="evidence" value="ECO:0007669"/>
    <property type="project" value="UniProtKB-SubCell"/>
</dbReference>
<dbReference type="GO" id="GO:0030246">
    <property type="term" value="F:carbohydrate binding"/>
    <property type="evidence" value="ECO:0007669"/>
    <property type="project" value="UniProtKB-ARBA"/>
</dbReference>
<proteinExistence type="inferred from homology"/>
<evidence type="ECO:0000313" key="6">
    <source>
        <dbReference type="EMBL" id="CAK06123.1"/>
    </source>
</evidence>
<dbReference type="SUPFAM" id="SSF53822">
    <property type="entry name" value="Periplasmic binding protein-like I"/>
    <property type="match status" value="1"/>
</dbReference>
<accession>Q1MLN0</accession>
<keyword evidence="3 4" id="KW-0732">Signal</keyword>
<dbReference type="CDD" id="cd01536">
    <property type="entry name" value="PBP1_ABC_sugar_binding-like"/>
    <property type="match status" value="1"/>
</dbReference>